<accession>X1LJM2</accession>
<protein>
    <submittedName>
        <fullName evidence="1">Uncharacterized protein</fullName>
    </submittedName>
</protein>
<gene>
    <name evidence="1" type="ORF">S03H2_72871</name>
</gene>
<sequence>ADWYELNFTTEFPLSSQEDINDLILKYTYLTNSTVDLQIYNF</sequence>
<reference evidence="1" key="1">
    <citation type="journal article" date="2014" name="Front. Microbiol.">
        <title>High frequency of phylogenetically diverse reductive dehalogenase-homologous genes in deep subseafloor sedimentary metagenomes.</title>
        <authorList>
            <person name="Kawai M."/>
            <person name="Futagami T."/>
            <person name="Toyoda A."/>
            <person name="Takaki Y."/>
            <person name="Nishi S."/>
            <person name="Hori S."/>
            <person name="Arai W."/>
            <person name="Tsubouchi T."/>
            <person name="Morono Y."/>
            <person name="Uchiyama I."/>
            <person name="Ito T."/>
            <person name="Fujiyama A."/>
            <person name="Inagaki F."/>
            <person name="Takami H."/>
        </authorList>
    </citation>
    <scope>NUCLEOTIDE SEQUENCE</scope>
    <source>
        <strain evidence="1">Expedition CK06-06</strain>
    </source>
</reference>
<comment type="caution">
    <text evidence="1">The sequence shown here is derived from an EMBL/GenBank/DDBJ whole genome shotgun (WGS) entry which is preliminary data.</text>
</comment>
<dbReference type="AlphaFoldDB" id="X1LJM2"/>
<evidence type="ECO:0000313" key="1">
    <source>
        <dbReference type="EMBL" id="GAH94338.1"/>
    </source>
</evidence>
<proteinExistence type="predicted"/>
<organism evidence="1">
    <name type="scientific">marine sediment metagenome</name>
    <dbReference type="NCBI Taxonomy" id="412755"/>
    <lineage>
        <taxon>unclassified sequences</taxon>
        <taxon>metagenomes</taxon>
        <taxon>ecological metagenomes</taxon>
    </lineage>
</organism>
<feature type="non-terminal residue" evidence="1">
    <location>
        <position position="42"/>
    </location>
</feature>
<dbReference type="EMBL" id="BARU01049557">
    <property type="protein sequence ID" value="GAH94338.1"/>
    <property type="molecule type" value="Genomic_DNA"/>
</dbReference>
<name>X1LJM2_9ZZZZ</name>
<feature type="non-terminal residue" evidence="1">
    <location>
        <position position="1"/>
    </location>
</feature>